<dbReference type="GO" id="GO:0000981">
    <property type="term" value="F:DNA-binding transcription factor activity, RNA polymerase II-specific"/>
    <property type="evidence" value="ECO:0007669"/>
    <property type="project" value="TreeGrafter"/>
</dbReference>
<evidence type="ECO:0000256" key="13">
    <source>
        <dbReference type="SAM" id="Phobius"/>
    </source>
</evidence>
<evidence type="ECO:0000259" key="15">
    <source>
        <dbReference type="PROSITE" id="PS50805"/>
    </source>
</evidence>
<keyword evidence="4" id="KW-0677">Repeat</keyword>
<protein>
    <submittedName>
        <fullName evidence="16">Uncharacterized protein</fullName>
    </submittedName>
</protein>
<feature type="region of interest" description="Disordered" evidence="12">
    <location>
        <begin position="205"/>
        <end position="290"/>
    </location>
</feature>
<comment type="similarity">
    <text evidence="2">Belongs to the krueppel C2H2-type zinc-finger protein family.</text>
</comment>
<keyword evidence="13" id="KW-1133">Transmembrane helix</keyword>
<dbReference type="SUPFAM" id="SSF109640">
    <property type="entry name" value="KRAB domain (Kruppel-associated box)"/>
    <property type="match status" value="1"/>
</dbReference>
<evidence type="ECO:0000256" key="9">
    <source>
        <dbReference type="ARBA" id="ARBA00023163"/>
    </source>
</evidence>
<keyword evidence="3" id="KW-0479">Metal-binding</keyword>
<dbReference type="PROSITE" id="PS00028">
    <property type="entry name" value="ZINC_FINGER_C2H2_1"/>
    <property type="match status" value="3"/>
</dbReference>
<dbReference type="Pfam" id="PF01352">
    <property type="entry name" value="KRAB"/>
    <property type="match status" value="1"/>
</dbReference>
<reference evidence="16" key="1">
    <citation type="submission" date="2025-08" db="UniProtKB">
        <authorList>
            <consortium name="Ensembl"/>
        </authorList>
    </citation>
    <scope>IDENTIFICATION</scope>
</reference>
<keyword evidence="13" id="KW-0472">Membrane</keyword>
<keyword evidence="10" id="KW-0539">Nucleus</keyword>
<evidence type="ECO:0000256" key="6">
    <source>
        <dbReference type="ARBA" id="ARBA00022833"/>
    </source>
</evidence>
<dbReference type="PROSITE" id="PS50157">
    <property type="entry name" value="ZINC_FINGER_C2H2_2"/>
    <property type="match status" value="4"/>
</dbReference>
<keyword evidence="9" id="KW-0804">Transcription</keyword>
<proteinExistence type="inferred from homology"/>
<dbReference type="Gene3D" id="6.10.140.140">
    <property type="match status" value="1"/>
</dbReference>
<evidence type="ECO:0000256" key="10">
    <source>
        <dbReference type="ARBA" id="ARBA00023242"/>
    </source>
</evidence>
<feature type="domain" description="C2H2-type" evidence="14">
    <location>
        <begin position="574"/>
        <end position="601"/>
    </location>
</feature>
<dbReference type="Gene3D" id="3.30.160.60">
    <property type="entry name" value="Classic Zinc Finger"/>
    <property type="match status" value="3"/>
</dbReference>
<evidence type="ECO:0000256" key="5">
    <source>
        <dbReference type="ARBA" id="ARBA00022771"/>
    </source>
</evidence>
<comment type="subcellular location">
    <subcellularLocation>
        <location evidence="1">Nucleus</location>
    </subcellularLocation>
</comment>
<dbReference type="CDD" id="cd07765">
    <property type="entry name" value="KRAB_A-box"/>
    <property type="match status" value="1"/>
</dbReference>
<keyword evidence="8" id="KW-0238">DNA-binding</keyword>
<dbReference type="InterPro" id="IPR036236">
    <property type="entry name" value="Znf_C2H2_sf"/>
</dbReference>
<evidence type="ECO:0000256" key="12">
    <source>
        <dbReference type="SAM" id="MobiDB-lite"/>
    </source>
</evidence>
<dbReference type="PANTHER" id="PTHR24381:SF393">
    <property type="entry name" value="CHROMATIN-LINKED ADAPTOR FOR MSL PROTEINS, ISOFORM B"/>
    <property type="match status" value="1"/>
</dbReference>
<keyword evidence="6" id="KW-0862">Zinc</keyword>
<feature type="compositionally biased region" description="Basic residues" evidence="12">
    <location>
        <begin position="587"/>
        <end position="597"/>
    </location>
</feature>
<keyword evidence="17" id="KW-1185">Reference proteome</keyword>
<evidence type="ECO:0000256" key="1">
    <source>
        <dbReference type="ARBA" id="ARBA00004123"/>
    </source>
</evidence>
<dbReference type="GO" id="GO:0008270">
    <property type="term" value="F:zinc ion binding"/>
    <property type="evidence" value="ECO:0007669"/>
    <property type="project" value="UniProtKB-KW"/>
</dbReference>
<evidence type="ECO:0000256" key="4">
    <source>
        <dbReference type="ARBA" id="ARBA00022737"/>
    </source>
</evidence>
<feature type="domain" description="C2H2-type" evidence="14">
    <location>
        <begin position="520"/>
        <end position="547"/>
    </location>
</feature>
<feature type="compositionally biased region" description="Basic and acidic residues" evidence="12">
    <location>
        <begin position="598"/>
        <end position="609"/>
    </location>
</feature>
<feature type="compositionally biased region" description="Basic and acidic residues" evidence="12">
    <location>
        <begin position="245"/>
        <end position="257"/>
    </location>
</feature>
<name>A0A8B9DYM5_ANSCY</name>
<organism evidence="16 17">
    <name type="scientific">Anser cygnoides</name>
    <name type="common">Swan goose</name>
    <dbReference type="NCBI Taxonomy" id="8845"/>
    <lineage>
        <taxon>Eukaryota</taxon>
        <taxon>Metazoa</taxon>
        <taxon>Chordata</taxon>
        <taxon>Craniata</taxon>
        <taxon>Vertebrata</taxon>
        <taxon>Euteleostomi</taxon>
        <taxon>Archelosauria</taxon>
        <taxon>Archosauria</taxon>
        <taxon>Dinosauria</taxon>
        <taxon>Saurischia</taxon>
        <taxon>Theropoda</taxon>
        <taxon>Coelurosauria</taxon>
        <taxon>Aves</taxon>
        <taxon>Neognathae</taxon>
        <taxon>Galloanserae</taxon>
        <taxon>Anseriformes</taxon>
        <taxon>Anatidae</taxon>
        <taxon>Anserinae</taxon>
        <taxon>Anser</taxon>
    </lineage>
</organism>
<dbReference type="AlphaFoldDB" id="A0A8B9DYM5"/>
<evidence type="ECO:0000256" key="2">
    <source>
        <dbReference type="ARBA" id="ARBA00006991"/>
    </source>
</evidence>
<dbReference type="FunFam" id="3.30.160.60:FF:000065">
    <property type="entry name" value="B-cell CLL/lymphoma 6, member B"/>
    <property type="match status" value="1"/>
</dbReference>
<dbReference type="Pfam" id="PF00096">
    <property type="entry name" value="zf-C2H2"/>
    <property type="match status" value="1"/>
</dbReference>
<dbReference type="SMART" id="SM00355">
    <property type="entry name" value="ZnF_C2H2"/>
    <property type="match status" value="4"/>
</dbReference>
<feature type="domain" description="C2H2-type" evidence="14">
    <location>
        <begin position="417"/>
        <end position="444"/>
    </location>
</feature>
<keyword evidence="13" id="KW-0812">Transmembrane</keyword>
<evidence type="ECO:0000259" key="14">
    <source>
        <dbReference type="PROSITE" id="PS50157"/>
    </source>
</evidence>
<dbReference type="InterPro" id="IPR001909">
    <property type="entry name" value="KRAB"/>
</dbReference>
<dbReference type="InterPro" id="IPR013087">
    <property type="entry name" value="Znf_C2H2_type"/>
</dbReference>
<reference evidence="16" key="2">
    <citation type="submission" date="2025-09" db="UniProtKB">
        <authorList>
            <consortium name="Ensembl"/>
        </authorList>
    </citation>
    <scope>IDENTIFICATION</scope>
</reference>
<sequence>MGGRLGDAYGVFVGMRVALWMLCGLGGVFVGLGASLGVAYEATWEVRGCLRVQGLVWGSFGGLVAAFGSDSGLRRVFVELGVSVEFDCGAVGSPRRCLWDWESAWGPLMGSSSGCGSAGGRLWGLRGCLRGWGFSLTGPLSPALCPQVPVTFEDVSVQFSTQEWALLDDGQKELYRSMMQSSYEMLVSLYCDLAKPELLSRIEKEEEPCVPAEPDPEGAVVPPEPAAEPGCPGSASGGALQAEAEESREGSCRDLEGSRSPAAAPDCSTPRVLQGAGGTPAELGRPGPSPPCPVSRCCREVVNLRPPPSPPPAAAGADVGVPTEVPREEVAAEELAAPQRPLEGLQKEDLKDAGNGGRGLVADVPEELGREQIPGLCQAAVCADPSRPVTVPGKPVESACVGRTTTCQRGSSREKFYRCVVCGKNFLLKINLIIHQRSHSNWVPYVCVDCNQAFMSKKKIGRHLRIRAATGFCPPSDAKECASLPPCPAAQPRAQGSGAAAQWEKPSPNRYPLSPQKIMYTCSECMENFSSQNFLMLHQRMHADLHHFTLCACCNRSFVWASELLHRHQAERPYWCGECQKAFKRHDHLSGHQKTHSRRESPYECRDKPPLSVAPV</sequence>
<dbReference type="PROSITE" id="PS50805">
    <property type="entry name" value="KRAB"/>
    <property type="match status" value="1"/>
</dbReference>
<evidence type="ECO:0000256" key="3">
    <source>
        <dbReference type="ARBA" id="ARBA00022723"/>
    </source>
</evidence>
<accession>A0A8B9DYM5</accession>
<evidence type="ECO:0000256" key="8">
    <source>
        <dbReference type="ARBA" id="ARBA00023125"/>
    </source>
</evidence>
<dbReference type="GO" id="GO:0005634">
    <property type="term" value="C:nucleus"/>
    <property type="evidence" value="ECO:0007669"/>
    <property type="project" value="UniProtKB-SubCell"/>
</dbReference>
<evidence type="ECO:0000313" key="17">
    <source>
        <dbReference type="Proteomes" id="UP000694521"/>
    </source>
</evidence>
<dbReference type="Ensembl" id="ENSACDT00005017033.1">
    <property type="protein sequence ID" value="ENSACDP00005014160.1"/>
    <property type="gene ID" value="ENSACDG00005010390.1"/>
</dbReference>
<evidence type="ECO:0000256" key="7">
    <source>
        <dbReference type="ARBA" id="ARBA00023015"/>
    </source>
</evidence>
<dbReference type="Proteomes" id="UP000694521">
    <property type="component" value="Unplaced"/>
</dbReference>
<keyword evidence="5 11" id="KW-0863">Zinc-finger</keyword>
<keyword evidence="7" id="KW-0805">Transcription regulation</keyword>
<evidence type="ECO:0000256" key="11">
    <source>
        <dbReference type="PROSITE-ProRule" id="PRU00042"/>
    </source>
</evidence>
<dbReference type="GO" id="GO:0000977">
    <property type="term" value="F:RNA polymerase II transcription regulatory region sequence-specific DNA binding"/>
    <property type="evidence" value="ECO:0007669"/>
    <property type="project" value="TreeGrafter"/>
</dbReference>
<feature type="domain" description="KRAB" evidence="15">
    <location>
        <begin position="150"/>
        <end position="221"/>
    </location>
</feature>
<feature type="transmembrane region" description="Helical" evidence="13">
    <location>
        <begin position="17"/>
        <end position="40"/>
    </location>
</feature>
<evidence type="ECO:0000313" key="16">
    <source>
        <dbReference type="Ensembl" id="ENSACDP00005014160.1"/>
    </source>
</evidence>
<dbReference type="SMART" id="SM00349">
    <property type="entry name" value="KRAB"/>
    <property type="match status" value="1"/>
</dbReference>
<dbReference type="FunFam" id="3.30.160.60:FF:000344">
    <property type="entry name" value="zinc finger protein 90 homolog"/>
    <property type="match status" value="1"/>
</dbReference>
<feature type="compositionally biased region" description="Low complexity" evidence="12">
    <location>
        <begin position="217"/>
        <end position="239"/>
    </location>
</feature>
<dbReference type="PANTHER" id="PTHR24381">
    <property type="entry name" value="ZINC FINGER PROTEIN"/>
    <property type="match status" value="1"/>
</dbReference>
<feature type="domain" description="C2H2-type" evidence="14">
    <location>
        <begin position="445"/>
        <end position="474"/>
    </location>
</feature>
<feature type="region of interest" description="Disordered" evidence="12">
    <location>
        <begin position="587"/>
        <end position="616"/>
    </location>
</feature>
<dbReference type="InterPro" id="IPR036051">
    <property type="entry name" value="KRAB_dom_sf"/>
</dbReference>
<dbReference type="SUPFAM" id="SSF57667">
    <property type="entry name" value="beta-beta-alpha zinc fingers"/>
    <property type="match status" value="2"/>
</dbReference>